<evidence type="ECO:0000256" key="1">
    <source>
        <dbReference type="ARBA" id="ARBA00003980"/>
    </source>
</evidence>
<evidence type="ECO:0000256" key="2">
    <source>
        <dbReference type="ARBA" id="ARBA00004496"/>
    </source>
</evidence>
<dbReference type="GO" id="GO:0045901">
    <property type="term" value="P:positive regulation of translational elongation"/>
    <property type="evidence" value="ECO:0007669"/>
    <property type="project" value="InterPro"/>
</dbReference>
<dbReference type="CDD" id="cd04467">
    <property type="entry name" value="S1_aIF5A"/>
    <property type="match status" value="1"/>
</dbReference>
<evidence type="ECO:0000256" key="5">
    <source>
        <dbReference type="ARBA" id="ARBA00022490"/>
    </source>
</evidence>
<dbReference type="InterPro" id="IPR014722">
    <property type="entry name" value="Rib_uL2_dom2"/>
</dbReference>
<dbReference type="GO" id="GO:0005737">
    <property type="term" value="C:cytoplasm"/>
    <property type="evidence" value="ECO:0007669"/>
    <property type="project" value="UniProtKB-SubCell"/>
</dbReference>
<dbReference type="GO" id="GO:0045905">
    <property type="term" value="P:positive regulation of translational termination"/>
    <property type="evidence" value="ECO:0007669"/>
    <property type="project" value="InterPro"/>
</dbReference>
<dbReference type="Pfam" id="PF21485">
    <property type="entry name" value="IF5A-like_N"/>
    <property type="match status" value="1"/>
</dbReference>
<evidence type="ECO:0000256" key="10">
    <source>
        <dbReference type="ARBA" id="ARBA00032163"/>
    </source>
</evidence>
<dbReference type="SUPFAM" id="SSF50104">
    <property type="entry name" value="Translation proteins SH3-like domain"/>
    <property type="match status" value="1"/>
</dbReference>
<feature type="modified residue" description="Hypusine" evidence="11">
    <location>
        <position position="36"/>
    </location>
</feature>
<dbReference type="SMART" id="SM01376">
    <property type="entry name" value="eIF-5a"/>
    <property type="match status" value="1"/>
</dbReference>
<dbReference type="FunFam" id="2.40.50.140:FF:000334">
    <property type="entry name" value="Translation initiation factor 5A"/>
    <property type="match status" value="1"/>
</dbReference>
<dbReference type="HAMAP" id="MF_00085">
    <property type="entry name" value="eIF_5A"/>
    <property type="match status" value="1"/>
</dbReference>
<dbReference type="SUPFAM" id="SSF50249">
    <property type="entry name" value="Nucleic acid-binding proteins"/>
    <property type="match status" value="1"/>
</dbReference>
<organism evidence="13 14">
    <name type="scientific">Candidatus Korarchaeum cryptofilum</name>
    <dbReference type="NCBI Taxonomy" id="498846"/>
    <lineage>
        <taxon>Archaea</taxon>
        <taxon>Thermoproteota</taxon>
        <taxon>Candidatus Korarchaeia</taxon>
        <taxon>Candidatus Korarchaeales</taxon>
        <taxon>Candidatus Korarchaeaceae</taxon>
        <taxon>Candidatus Korarchaeum</taxon>
    </lineage>
</organism>
<dbReference type="GO" id="GO:0003746">
    <property type="term" value="F:translation elongation factor activity"/>
    <property type="evidence" value="ECO:0007669"/>
    <property type="project" value="InterPro"/>
</dbReference>
<dbReference type="PROSITE" id="PS00302">
    <property type="entry name" value="IF5A_HYPUSINE"/>
    <property type="match status" value="1"/>
</dbReference>
<evidence type="ECO:0000256" key="11">
    <source>
        <dbReference type="HAMAP-Rule" id="MF_00085"/>
    </source>
</evidence>
<gene>
    <name evidence="11" type="primary">eif5a</name>
    <name evidence="13" type="ORF">D9Q81_04770</name>
</gene>
<evidence type="ECO:0000256" key="9">
    <source>
        <dbReference type="ARBA" id="ARBA00032030"/>
    </source>
</evidence>
<dbReference type="RefSeq" id="WP_125741665.1">
    <property type="nucleotide sequence ID" value="NZ_RCOR01000022.1"/>
</dbReference>
<comment type="caution">
    <text evidence="13">The sequence shown here is derived from an EMBL/GenBank/DDBJ whole genome shotgun (WGS) entry which is preliminary data.</text>
</comment>
<dbReference type="InterPro" id="IPR019769">
    <property type="entry name" value="Trans_elong_IF5A_hypusine_site"/>
</dbReference>
<feature type="domain" description="Translation initiation factor 5A C-terminal" evidence="12">
    <location>
        <begin position="69"/>
        <end position="131"/>
    </location>
</feature>
<dbReference type="InterPro" id="IPR020189">
    <property type="entry name" value="IF5A_C"/>
</dbReference>
<evidence type="ECO:0000256" key="6">
    <source>
        <dbReference type="ARBA" id="ARBA00022540"/>
    </source>
</evidence>
<proteinExistence type="inferred from homology"/>
<dbReference type="Proteomes" id="UP000278149">
    <property type="component" value="Unassembled WGS sequence"/>
</dbReference>
<dbReference type="InterPro" id="IPR022847">
    <property type="entry name" value="Transl_elong_IF5A_arc"/>
</dbReference>
<evidence type="ECO:0000256" key="3">
    <source>
        <dbReference type="ARBA" id="ARBA00006016"/>
    </source>
</evidence>
<evidence type="ECO:0000256" key="7">
    <source>
        <dbReference type="ARBA" id="ARBA00022917"/>
    </source>
</evidence>
<evidence type="ECO:0000256" key="4">
    <source>
        <dbReference type="ARBA" id="ARBA00016327"/>
    </source>
</evidence>
<dbReference type="Gene3D" id="2.40.50.140">
    <property type="entry name" value="Nucleic acid-binding proteins"/>
    <property type="match status" value="1"/>
</dbReference>
<reference evidence="13 14" key="1">
    <citation type="submission" date="2018-10" db="EMBL/GenBank/DDBJ databases">
        <title>Co-occurring genomic capacity for anaerobic methane metabolism and dissimilatory sulfite reduction discovered in the Korarchaeota.</title>
        <authorList>
            <person name="Mckay L.J."/>
            <person name="Dlakic M."/>
            <person name="Fields M.W."/>
            <person name="Delmont T.O."/>
            <person name="Eren A.M."/>
            <person name="Jay Z.J."/>
            <person name="Klingelsmith K.B."/>
            <person name="Rusch D.B."/>
            <person name="Inskeep W.P."/>
        </authorList>
    </citation>
    <scope>NUCLEOTIDE SEQUENCE [LARGE SCALE GENOMIC DNA]</scope>
    <source>
        <strain evidence="13 14">WS</strain>
    </source>
</reference>
<accession>A0A3R9QS81</accession>
<dbReference type="Gene3D" id="2.30.30.30">
    <property type="match status" value="1"/>
</dbReference>
<keyword evidence="6 11" id="KW-0396">Initiation factor</keyword>
<dbReference type="PIRSF" id="PIRSF003025">
    <property type="entry name" value="eIF5A"/>
    <property type="match status" value="1"/>
</dbReference>
<dbReference type="InterPro" id="IPR012340">
    <property type="entry name" value="NA-bd_OB-fold"/>
</dbReference>
<evidence type="ECO:0000256" key="8">
    <source>
        <dbReference type="ARBA" id="ARBA00023071"/>
    </source>
</evidence>
<keyword evidence="7 11" id="KW-0648">Protein biosynthesis</keyword>
<dbReference type="GO" id="GO:0003723">
    <property type="term" value="F:RNA binding"/>
    <property type="evidence" value="ECO:0007669"/>
    <property type="project" value="InterPro"/>
</dbReference>
<dbReference type="Pfam" id="PF01287">
    <property type="entry name" value="eIF-5a"/>
    <property type="match status" value="1"/>
</dbReference>
<dbReference type="InterPro" id="IPR001884">
    <property type="entry name" value="IF5A-like"/>
</dbReference>
<name>A0A3R9QS81_9CREN</name>
<evidence type="ECO:0000259" key="12">
    <source>
        <dbReference type="SMART" id="SM01376"/>
    </source>
</evidence>
<dbReference type="InterPro" id="IPR008991">
    <property type="entry name" value="Translation_prot_SH3-like_sf"/>
</dbReference>
<keyword evidence="5 11" id="KW-0963">Cytoplasm</keyword>
<dbReference type="InterPro" id="IPR048670">
    <property type="entry name" value="IF5A-like_N"/>
</dbReference>
<dbReference type="PANTHER" id="PTHR11673">
    <property type="entry name" value="TRANSLATION INITIATION FACTOR 5A FAMILY MEMBER"/>
    <property type="match status" value="1"/>
</dbReference>
<keyword evidence="8 11" id="KW-0385">Hypusine</keyword>
<dbReference type="GO" id="GO:0043022">
    <property type="term" value="F:ribosome binding"/>
    <property type="evidence" value="ECO:0007669"/>
    <property type="project" value="InterPro"/>
</dbReference>
<dbReference type="GO" id="GO:0003743">
    <property type="term" value="F:translation initiation factor activity"/>
    <property type="evidence" value="ECO:0007669"/>
    <property type="project" value="UniProtKB-UniRule"/>
</dbReference>
<dbReference type="AlphaFoldDB" id="A0A3R9QS81"/>
<comment type="subcellular location">
    <subcellularLocation>
        <location evidence="2 11">Cytoplasm</location>
    </subcellularLocation>
</comment>
<comment type="function">
    <text evidence="1 11">Functions by promoting the formation of the first peptide bond.</text>
</comment>
<evidence type="ECO:0000313" key="13">
    <source>
        <dbReference type="EMBL" id="RSN69105.1"/>
    </source>
</evidence>
<dbReference type="EMBL" id="RCOR01000022">
    <property type="protein sequence ID" value="RSN69105.1"/>
    <property type="molecule type" value="Genomic_DNA"/>
</dbReference>
<sequence length="134" mass="14849">MSVTRGSAGDLRKGSYVILDDEPCEVLEVSKSKPGKHGSAKVRVEARGIFDGARRSKIFPADALVEIPIVDKKTAQVINVYGNVVQLMDLETYETFELPLPEDPELVSRLKSGIEVEYWESMGKRKIVRTRGGV</sequence>
<protein>
    <recommendedName>
        <fullName evidence="4 11">Translation initiation factor 5A</fullName>
    </recommendedName>
    <alternativeName>
        <fullName evidence="10 11">Hypusine-containing protein</fullName>
    </alternativeName>
    <alternativeName>
        <fullName evidence="9 11">eIF-5A</fullName>
    </alternativeName>
</protein>
<dbReference type="NCBIfam" id="TIGR00037">
    <property type="entry name" value="eIF_5A"/>
    <property type="match status" value="1"/>
</dbReference>
<dbReference type="NCBIfam" id="NF003076">
    <property type="entry name" value="PRK03999.1"/>
    <property type="match status" value="1"/>
</dbReference>
<evidence type="ECO:0000313" key="14">
    <source>
        <dbReference type="Proteomes" id="UP000278149"/>
    </source>
</evidence>
<comment type="similarity">
    <text evidence="3 11">Belongs to the eIF-5A family.</text>
</comment>